<name>A0A2M8DLI2_9BACT</name>
<dbReference type="Proteomes" id="UP000230097">
    <property type="component" value="Unassembled WGS sequence"/>
</dbReference>
<accession>A0A2M8DLI2</accession>
<proteinExistence type="predicted"/>
<organism evidence="1 2">
    <name type="scientific">Candidatus Nealsonbacteria bacterium CG_4_9_14_0_8_um_filter_36_17</name>
    <dbReference type="NCBI Taxonomy" id="1974693"/>
    <lineage>
        <taxon>Bacteria</taxon>
        <taxon>Candidatus Nealsoniibacteriota</taxon>
    </lineage>
</organism>
<comment type="caution">
    <text evidence="1">The sequence shown here is derived from an EMBL/GenBank/DDBJ whole genome shotgun (WGS) entry which is preliminary data.</text>
</comment>
<dbReference type="AlphaFoldDB" id="A0A2M8DLI2"/>
<gene>
    <name evidence="1" type="ORF">CO078_01305</name>
</gene>
<evidence type="ECO:0000313" key="1">
    <source>
        <dbReference type="EMBL" id="PJB98651.1"/>
    </source>
</evidence>
<protein>
    <submittedName>
        <fullName evidence="1">Uncharacterized protein</fullName>
    </submittedName>
</protein>
<evidence type="ECO:0000313" key="2">
    <source>
        <dbReference type="Proteomes" id="UP000230097"/>
    </source>
</evidence>
<sequence>MKGLNNKLNSFKSVFLEKGFFPALRGIVVFLFRPFCKIIKGNVFLVNFFYGVWPNLGRKIFPIFVASGIVKFPKSELVEKTRYFWYSNIPGEFNLDGEKISRNDIFTYGGPNPNFTCRICQKSEWLSRVRQKDLFVYHSCPQAKECKILCSRQGDELWTNLHQNFDFSIGCDTKLPVPKCLLIMPQDKNSAVKTHYERFLNPGCDQWMLVLRRKLAFSCQVDIVHSPHGIRWQDYDFVLTQNIGKNIKFPRPPIPVIMYGHDFWPLEDKGFQWMIDWLKPDVLLTPYPTQWQQYFKLPVNTKVVFYPFFDSLFFARPNLGNKKFDLLVIGAIASAIYGRRAVLDEQLLELKNKYKIEFSHRAGMFSAAWKGPTHYIDSVNNAPVYYLNKWSEHLGSARYVIFGKMNFSALVGKYYEALGSGAIPIFPEVPDLKLLGIKPLEHYIPLSEIEGNNEKLDYYLSHYDDFKYIAQNAVNWYKKVSDKIIFNDFEDLIREITGYKFPKRLT</sequence>
<dbReference type="EMBL" id="PFTC01000032">
    <property type="protein sequence ID" value="PJB98651.1"/>
    <property type="molecule type" value="Genomic_DNA"/>
</dbReference>
<reference evidence="2" key="1">
    <citation type="submission" date="2017-09" db="EMBL/GenBank/DDBJ databases">
        <title>Depth-based differentiation of microbial function through sediment-hosted aquifers and enrichment of novel symbionts in the deep terrestrial subsurface.</title>
        <authorList>
            <person name="Probst A.J."/>
            <person name="Ladd B."/>
            <person name="Jarett J.K."/>
            <person name="Geller-Mcgrath D.E."/>
            <person name="Sieber C.M.K."/>
            <person name="Emerson J.B."/>
            <person name="Anantharaman K."/>
            <person name="Thomas B.C."/>
            <person name="Malmstrom R."/>
            <person name="Stieglmeier M."/>
            <person name="Klingl A."/>
            <person name="Woyke T."/>
            <person name="Ryan C.M."/>
            <person name="Banfield J.F."/>
        </authorList>
    </citation>
    <scope>NUCLEOTIDE SEQUENCE [LARGE SCALE GENOMIC DNA]</scope>
</reference>